<dbReference type="AlphaFoldDB" id="A0A0M0KFU7"/>
<dbReference type="GeneID" id="87599217"/>
<dbReference type="Gene3D" id="3.50.50.60">
    <property type="entry name" value="FAD/NAD(P)-binding domain"/>
    <property type="match status" value="1"/>
</dbReference>
<dbReference type="PIRSF" id="PIRSF000332">
    <property type="entry name" value="FMO"/>
    <property type="match status" value="1"/>
</dbReference>
<dbReference type="PANTHER" id="PTHR43539:SF78">
    <property type="entry name" value="FLAVIN-CONTAINING MONOOXYGENASE"/>
    <property type="match status" value="1"/>
</dbReference>
<comment type="caution">
    <text evidence="2">The sequence shown here is derived from an EMBL/GenBank/DDBJ whole genome shotgun (WGS) entry which is preliminary data.</text>
</comment>
<dbReference type="Pfam" id="PF13738">
    <property type="entry name" value="Pyr_redox_3"/>
    <property type="match status" value="1"/>
</dbReference>
<dbReference type="RefSeq" id="WP_053430221.1">
    <property type="nucleotide sequence ID" value="NZ_CP040441.1"/>
</dbReference>
<evidence type="ECO:0000256" key="1">
    <source>
        <dbReference type="ARBA" id="ARBA00023002"/>
    </source>
</evidence>
<organism evidence="2">
    <name type="scientific">Halalkalibacterium halodurans</name>
    <name type="common">Bacillus halodurans</name>
    <dbReference type="NCBI Taxonomy" id="86665"/>
    <lineage>
        <taxon>Bacteria</taxon>
        <taxon>Bacillati</taxon>
        <taxon>Bacillota</taxon>
        <taxon>Bacilli</taxon>
        <taxon>Bacillales</taxon>
        <taxon>Bacillaceae</taxon>
        <taxon>Halalkalibacterium (ex Joshi et al. 2022)</taxon>
    </lineage>
</organism>
<dbReference type="EMBL" id="LILD01000001">
    <property type="protein sequence ID" value="KOO37684.1"/>
    <property type="molecule type" value="Genomic_DNA"/>
</dbReference>
<dbReference type="InterPro" id="IPR000960">
    <property type="entry name" value="Flavin_mOase"/>
</dbReference>
<dbReference type="InterPro" id="IPR050982">
    <property type="entry name" value="Auxin_biosynth/cation_transpt"/>
</dbReference>
<dbReference type="PRINTS" id="PR00469">
    <property type="entry name" value="PNDRDTASEII"/>
</dbReference>
<reference evidence="2" key="1">
    <citation type="submission" date="2015-08" db="EMBL/GenBank/DDBJ databases">
        <title>Complete DNA Sequence of Pseudomonas syringae pv. actinidiae, the Causal Agent of Kiwifruit Canker Disease.</title>
        <authorList>
            <person name="Rikkerink E.H.A."/>
            <person name="Fineran P.C."/>
        </authorList>
    </citation>
    <scope>NUCLEOTIDE SEQUENCE</scope>
    <source>
        <strain evidence="2">DSM 13666</strain>
    </source>
</reference>
<dbReference type="GO" id="GO:0050661">
    <property type="term" value="F:NADP binding"/>
    <property type="evidence" value="ECO:0007669"/>
    <property type="project" value="InterPro"/>
</dbReference>
<sequence length="350" mass="39313">MESIKVVIVGGGQAGIAMGYYLVKEKVPFMILDANEQVGDSWRNRYDSLVLFTPRTYSQLPGFPMDGAPNGFPTKDEMASYLQQYASHFNLPMRHHTKVDKVTRQQNGRFHLKTNNGWIEAEKVVIATGAFQKPYLPPVLDSANDEMSQVHSSAYRNPAQIPGKSVLVVGGGNSGAQIAVELAKEQNVTMAISHPFRFLPLKLLGKSMFSWLEWGGLLYAGVDTTRGRWFKKQKDPIFGKELKSLIKKDQIHLKPRVVNVQGKEVEFADHSRLSFDRIIWSTGFSPSYEWIDIDGVIATNGWPIHNRGITNIRGLYFLGLPWQYQRGSALVCGVGRDAEYLVPFIKHGDK</sequence>
<dbReference type="PRINTS" id="PR00368">
    <property type="entry name" value="FADPNR"/>
</dbReference>
<proteinExistence type="predicted"/>
<dbReference type="GO" id="GO:0004497">
    <property type="term" value="F:monooxygenase activity"/>
    <property type="evidence" value="ECO:0007669"/>
    <property type="project" value="TreeGrafter"/>
</dbReference>
<dbReference type="PATRIC" id="fig|136160.3.peg.521"/>
<dbReference type="GO" id="GO:0050660">
    <property type="term" value="F:flavin adenine dinucleotide binding"/>
    <property type="evidence" value="ECO:0007669"/>
    <property type="project" value="InterPro"/>
</dbReference>
<dbReference type="SUPFAM" id="SSF51905">
    <property type="entry name" value="FAD/NAD(P)-binding domain"/>
    <property type="match status" value="2"/>
</dbReference>
<name>A0A0M0KFU7_ALKHA</name>
<dbReference type="PANTHER" id="PTHR43539">
    <property type="entry name" value="FLAVIN-BINDING MONOOXYGENASE-LIKE PROTEIN (AFU_ORTHOLOGUE AFUA_4G09220)"/>
    <property type="match status" value="1"/>
</dbReference>
<dbReference type="InterPro" id="IPR036188">
    <property type="entry name" value="FAD/NAD-bd_sf"/>
</dbReference>
<protein>
    <submittedName>
        <fullName evidence="2">Oxidoreductase</fullName>
    </submittedName>
</protein>
<accession>A0A0M0KFU7</accession>
<gene>
    <name evidence="2" type="ORF">AMD02_01605</name>
</gene>
<evidence type="ECO:0000313" key="2">
    <source>
        <dbReference type="EMBL" id="KOO37684.1"/>
    </source>
</evidence>
<keyword evidence="1" id="KW-0560">Oxidoreductase</keyword>